<dbReference type="Pfam" id="PF02517">
    <property type="entry name" value="Rce1-like"/>
    <property type="match status" value="1"/>
</dbReference>
<keyword evidence="2" id="KW-0472">Membrane</keyword>
<feature type="transmembrane region" description="Helical" evidence="2">
    <location>
        <begin position="125"/>
        <end position="146"/>
    </location>
</feature>
<organism evidence="4">
    <name type="scientific">Enterococcus avium</name>
    <name type="common">Streptococcus avium</name>
    <dbReference type="NCBI Taxonomy" id="33945"/>
    <lineage>
        <taxon>Bacteria</taxon>
        <taxon>Bacillati</taxon>
        <taxon>Bacillota</taxon>
        <taxon>Bacilli</taxon>
        <taxon>Lactobacillales</taxon>
        <taxon>Enterococcaceae</taxon>
        <taxon>Enterococcus</taxon>
    </lineage>
</organism>
<evidence type="ECO:0000256" key="1">
    <source>
        <dbReference type="ARBA" id="ARBA00009067"/>
    </source>
</evidence>
<comment type="similarity">
    <text evidence="1">Belongs to the UPF0177 family.</text>
</comment>
<keyword evidence="2" id="KW-1133">Transmembrane helix</keyword>
<dbReference type="InterPro" id="IPR003675">
    <property type="entry name" value="Rce1/LyrA-like_dom"/>
</dbReference>
<dbReference type="PANTHER" id="PTHR43592:SF15">
    <property type="entry name" value="CAAX AMINO TERMINAL PROTEASE FAMILY PROTEIN"/>
    <property type="match status" value="1"/>
</dbReference>
<feature type="transmembrane region" description="Helical" evidence="2">
    <location>
        <begin position="47"/>
        <end position="63"/>
    </location>
</feature>
<proteinExistence type="inferred from homology"/>
<geneLocation type="plasmid" evidence="4">
    <name>pEA19081</name>
</geneLocation>
<dbReference type="GO" id="GO:0004175">
    <property type="term" value="F:endopeptidase activity"/>
    <property type="evidence" value="ECO:0007669"/>
    <property type="project" value="UniProtKB-ARBA"/>
</dbReference>
<dbReference type="GO" id="GO:0080120">
    <property type="term" value="P:CAAX-box protein maturation"/>
    <property type="evidence" value="ECO:0007669"/>
    <property type="project" value="UniProtKB-ARBA"/>
</dbReference>
<dbReference type="EMBL" id="KX976485">
    <property type="protein sequence ID" value="APB62572.1"/>
    <property type="molecule type" value="Genomic_DNA"/>
</dbReference>
<protein>
    <recommendedName>
        <fullName evidence="3">CAAX prenyl protease 2/Lysostaphin resistance protein A-like domain-containing protein</fullName>
    </recommendedName>
</protein>
<dbReference type="PANTHER" id="PTHR43592">
    <property type="entry name" value="CAAX AMINO TERMINAL PROTEASE"/>
    <property type="match status" value="1"/>
</dbReference>
<gene>
    <name evidence="4" type="ORF">pEA19081_p76</name>
</gene>
<feature type="domain" description="CAAX prenyl protease 2/Lysostaphin resistance protein A-like" evidence="3">
    <location>
        <begin position="51"/>
        <end position="138"/>
    </location>
</feature>
<feature type="transmembrane region" description="Helical" evidence="2">
    <location>
        <begin position="12"/>
        <end position="35"/>
    </location>
</feature>
<name>A0A286Q5P7_ENTAV</name>
<keyword evidence="2" id="KW-0812">Transmembrane</keyword>
<evidence type="ECO:0000313" key="4">
    <source>
        <dbReference type="EMBL" id="APB62572.1"/>
    </source>
</evidence>
<keyword evidence="4" id="KW-0614">Plasmid</keyword>
<accession>A0A286Q5P7</accession>
<dbReference type="AlphaFoldDB" id="A0A286Q5P7"/>
<feature type="transmembrane region" description="Helical" evidence="2">
    <location>
        <begin position="75"/>
        <end position="95"/>
    </location>
</feature>
<evidence type="ECO:0000259" key="3">
    <source>
        <dbReference type="Pfam" id="PF02517"/>
    </source>
</evidence>
<dbReference type="RefSeq" id="WP_014386222.1">
    <property type="nucleotide sequence ID" value="NZ_KX976485.1"/>
</dbReference>
<reference evidence="4" key="1">
    <citation type="journal article" date="2017" name="Front. Microbiol.">
        <title>Identification of Novel Conjugative Plasmids with Multiple Copies of fosB that Confer High-Level Fosfomycin Resistance to Vancomycin-Resistant Enterococci.</title>
        <authorList>
            <person name="Sun L."/>
            <person name="Zhang P."/>
            <person name="Qu T."/>
            <person name="Chen Y."/>
            <person name="Hua X."/>
            <person name="Shi K."/>
            <person name="Yu Y."/>
        </authorList>
    </citation>
    <scope>NUCLEOTIDE SEQUENCE</scope>
    <source>
        <strain evidence="4">19081</strain>
        <plasmid evidence="4">pEA19081</plasmid>
    </source>
</reference>
<evidence type="ECO:0000256" key="2">
    <source>
        <dbReference type="SAM" id="Phobius"/>
    </source>
</evidence>
<sequence length="148" mass="17231">MKVLNDIKANFGVITWYTIMLILCNITLSWIPSFFINQVNYNQGETSFSSSVLLISGIFAPFFEETFMRGIFQNWLEKNITIPLWGIYGIVAIVFSALHMQFYFVPFFITSILLSYVYDRSEKKLVVPFLIHSLYNIFVIVISNIFSH</sequence>